<dbReference type="EMBL" id="PQXO01000280">
    <property type="protein sequence ID" value="TGO86719.1"/>
    <property type="molecule type" value="Genomic_DNA"/>
</dbReference>
<proteinExistence type="predicted"/>
<accession>A0A4Z1KT03</accession>
<protein>
    <submittedName>
        <fullName evidence="1">Uncharacterized protein</fullName>
    </submittedName>
</protein>
<gene>
    <name evidence="1" type="ORF">BPOR_0281g00020</name>
</gene>
<dbReference type="Proteomes" id="UP000297280">
    <property type="component" value="Unassembled WGS sequence"/>
</dbReference>
<name>A0A4Z1KT03_9HELO</name>
<sequence>MSSNYTFLNAVTLNRMKLQKRATTLCSFTRVPNNPERHQLTQQSTVNTQRQVIINVFNLIISLPFGGISDH</sequence>
<evidence type="ECO:0000313" key="1">
    <source>
        <dbReference type="EMBL" id="TGO86719.1"/>
    </source>
</evidence>
<comment type="caution">
    <text evidence="1">The sequence shown here is derived from an EMBL/GenBank/DDBJ whole genome shotgun (WGS) entry which is preliminary data.</text>
</comment>
<organism evidence="1 2">
    <name type="scientific">Botrytis porri</name>
    <dbReference type="NCBI Taxonomy" id="87229"/>
    <lineage>
        <taxon>Eukaryota</taxon>
        <taxon>Fungi</taxon>
        <taxon>Dikarya</taxon>
        <taxon>Ascomycota</taxon>
        <taxon>Pezizomycotina</taxon>
        <taxon>Leotiomycetes</taxon>
        <taxon>Helotiales</taxon>
        <taxon>Sclerotiniaceae</taxon>
        <taxon>Botrytis</taxon>
    </lineage>
</organism>
<keyword evidence="2" id="KW-1185">Reference proteome</keyword>
<evidence type="ECO:0000313" key="2">
    <source>
        <dbReference type="Proteomes" id="UP000297280"/>
    </source>
</evidence>
<dbReference type="AlphaFoldDB" id="A0A4Z1KT03"/>
<reference evidence="1 2" key="1">
    <citation type="submission" date="2017-12" db="EMBL/GenBank/DDBJ databases">
        <title>Comparative genomics of Botrytis spp.</title>
        <authorList>
            <person name="Valero-Jimenez C.A."/>
            <person name="Tapia P."/>
            <person name="Veloso J."/>
            <person name="Silva-Moreno E."/>
            <person name="Staats M."/>
            <person name="Valdes J.H."/>
            <person name="Van Kan J.A.L."/>
        </authorList>
    </citation>
    <scope>NUCLEOTIDE SEQUENCE [LARGE SCALE GENOMIC DNA]</scope>
    <source>
        <strain evidence="1 2">MUCL3349</strain>
    </source>
</reference>